<dbReference type="EMBL" id="WJIF01000005">
    <property type="protein sequence ID" value="MRG60342.1"/>
    <property type="molecule type" value="Genomic_DNA"/>
</dbReference>
<reference evidence="1 2" key="1">
    <citation type="submission" date="2019-10" db="EMBL/GenBank/DDBJ databases">
        <authorList>
            <person name="Nie G."/>
            <person name="Ming H."/>
            <person name="Yi B."/>
        </authorList>
    </citation>
    <scope>NUCLEOTIDE SEQUENCE [LARGE SCALE GENOMIC DNA]</scope>
    <source>
        <strain evidence="1 2">CFH 90414</strain>
    </source>
</reference>
<protein>
    <submittedName>
        <fullName evidence="1">Uncharacterized protein</fullName>
    </submittedName>
</protein>
<name>A0A6I2F6I9_9MICO</name>
<organism evidence="1 2">
    <name type="scientific">Agromyces agglutinans</name>
    <dbReference type="NCBI Taxonomy" id="2662258"/>
    <lineage>
        <taxon>Bacteria</taxon>
        <taxon>Bacillati</taxon>
        <taxon>Actinomycetota</taxon>
        <taxon>Actinomycetes</taxon>
        <taxon>Micrococcales</taxon>
        <taxon>Microbacteriaceae</taxon>
        <taxon>Agromyces</taxon>
    </lineage>
</organism>
<dbReference type="RefSeq" id="WP_153684786.1">
    <property type="nucleotide sequence ID" value="NZ_WJIF01000005.1"/>
</dbReference>
<evidence type="ECO:0000313" key="1">
    <source>
        <dbReference type="EMBL" id="MRG60342.1"/>
    </source>
</evidence>
<dbReference type="Proteomes" id="UP000431080">
    <property type="component" value="Unassembled WGS sequence"/>
</dbReference>
<comment type="caution">
    <text evidence="1">The sequence shown here is derived from an EMBL/GenBank/DDBJ whole genome shotgun (WGS) entry which is preliminary data.</text>
</comment>
<accession>A0A6I2F6I9</accession>
<sequence length="121" mass="12825">MKVLTNGTGSFVTGTEIADAVMNYAMVLQRQQAVDLVSIPVVVANGEVEHADLLVGWQTGTAAVTTAERGDGELVEIDTIVGLYERASRSGVARAVPFTEEELAEGGWSMLDEYGQEPLGP</sequence>
<keyword evidence="2" id="KW-1185">Reference proteome</keyword>
<evidence type="ECO:0000313" key="2">
    <source>
        <dbReference type="Proteomes" id="UP000431080"/>
    </source>
</evidence>
<gene>
    <name evidence="1" type="ORF">GE115_10755</name>
</gene>
<dbReference type="AlphaFoldDB" id="A0A6I2F6I9"/>
<proteinExistence type="predicted"/>